<evidence type="ECO:0000256" key="1">
    <source>
        <dbReference type="SAM" id="SignalP"/>
    </source>
</evidence>
<feature type="signal peptide" evidence="1">
    <location>
        <begin position="1"/>
        <end position="15"/>
    </location>
</feature>
<reference evidence="2" key="2">
    <citation type="submission" date="2025-09" db="UniProtKB">
        <authorList>
            <consortium name="Ensembl"/>
        </authorList>
    </citation>
    <scope>IDENTIFICATION</scope>
</reference>
<keyword evidence="1" id="KW-0732">Signal</keyword>
<evidence type="ECO:0000313" key="3">
    <source>
        <dbReference type="Proteomes" id="UP000261580"/>
    </source>
</evidence>
<dbReference type="GeneTree" id="ENSGT00940000177101"/>
<organism evidence="2 3">
    <name type="scientific">Neolamprologus brichardi</name>
    <name type="common">Fairy cichlid</name>
    <name type="synonym">Lamprologus brichardi</name>
    <dbReference type="NCBI Taxonomy" id="32507"/>
    <lineage>
        <taxon>Eukaryota</taxon>
        <taxon>Metazoa</taxon>
        <taxon>Chordata</taxon>
        <taxon>Craniata</taxon>
        <taxon>Vertebrata</taxon>
        <taxon>Euteleostomi</taxon>
        <taxon>Actinopterygii</taxon>
        <taxon>Neopterygii</taxon>
        <taxon>Teleostei</taxon>
        <taxon>Neoteleostei</taxon>
        <taxon>Acanthomorphata</taxon>
        <taxon>Ovalentaria</taxon>
        <taxon>Cichlomorphae</taxon>
        <taxon>Cichliformes</taxon>
        <taxon>Cichlidae</taxon>
        <taxon>African cichlids</taxon>
        <taxon>Pseudocrenilabrinae</taxon>
        <taxon>Lamprologini</taxon>
        <taxon>Neolamprologus</taxon>
    </lineage>
</organism>
<dbReference type="AlphaFoldDB" id="A0A3Q4H1Z8"/>
<keyword evidence="3" id="KW-1185">Reference proteome</keyword>
<dbReference type="STRING" id="32507.ENSNBRP00000010307"/>
<evidence type="ECO:0000313" key="2">
    <source>
        <dbReference type="Ensembl" id="ENSNBRP00000010307.1"/>
    </source>
</evidence>
<dbReference type="Ensembl" id="ENSNBRT00000010596.1">
    <property type="protein sequence ID" value="ENSNBRP00000010307.1"/>
    <property type="gene ID" value="ENSNBRG00000008021.1"/>
</dbReference>
<name>A0A3Q4H1Z8_NEOBR</name>
<proteinExistence type="predicted"/>
<dbReference type="Gene3D" id="2.60.40.10">
    <property type="entry name" value="Immunoglobulins"/>
    <property type="match status" value="1"/>
</dbReference>
<dbReference type="InterPro" id="IPR013783">
    <property type="entry name" value="Ig-like_fold"/>
</dbReference>
<accession>A0A3Q4H1Z8</accession>
<sequence>MLVTFFLLVFAGVWSENKLEQSNSEVKRPGERVKMLCTLSGYRLTTCTKTIFLDLLLLLAAIYVYV</sequence>
<dbReference type="Proteomes" id="UP000261580">
    <property type="component" value="Unassembled WGS sequence"/>
</dbReference>
<feature type="chain" id="PRO_5018761830" evidence="1">
    <location>
        <begin position="16"/>
        <end position="66"/>
    </location>
</feature>
<dbReference type="Bgee" id="ENSNBRG00000008021">
    <property type="expression patterns" value="Expressed in muscle tissue"/>
</dbReference>
<reference evidence="2" key="1">
    <citation type="submission" date="2025-08" db="UniProtKB">
        <authorList>
            <consortium name="Ensembl"/>
        </authorList>
    </citation>
    <scope>IDENTIFICATION</scope>
</reference>
<protein>
    <submittedName>
        <fullName evidence="2">Uncharacterized protein</fullName>
    </submittedName>
</protein>